<reference evidence="8 9" key="1">
    <citation type="submission" date="2019-05" db="EMBL/GenBank/DDBJ databases">
        <authorList>
            <person name="Pankratov T."/>
            <person name="Grouzdev D."/>
        </authorList>
    </citation>
    <scope>NUCLEOTIDE SEQUENCE [LARGE SCALE GENOMIC DNA]</scope>
    <source>
        <strain evidence="8 9">KEBCLARHB70R</strain>
    </source>
</reference>
<dbReference type="SUPFAM" id="SSF69593">
    <property type="entry name" value="Glycerol-3-phosphate (1)-acyltransferase"/>
    <property type="match status" value="1"/>
</dbReference>
<dbReference type="CDD" id="cd07989">
    <property type="entry name" value="LPLAT_AGPAT-like"/>
    <property type="match status" value="1"/>
</dbReference>
<sequence length="1124" mass="118890">MSQLLLTDRRFRPVFLSQFFSALGDNLLRNTLAALALFAVAGSSWMVAAATAAFVAPAAVLSGLGGELADRMDKARLIRALRLAEMLVAMVAAMGLVTGHLPVVLGALAAAGVIAALFGPVKYGILPDQLAAYRLPGANALVEGATFAAILIGSVGGSMLVSLQTGPGLAAIMILAAAALSWLSARGILSTVPAAPGLQVRVNLIASSWHLLRDLRAERRSWRAALANAWFWMSGAAVLTLLPGFVRDALGGSAALNGLFLGVFAVGIAAGSGLAASLAGGRVVLATASIGCVLLGGALLEVWHLAHVSTQPAPLAELCLSLFAAAAGAGLIAVPTQAAIQSWAAPSRRARAVGAMNVLSALGMVLSSVALIVAQAEGLEAVTLLGITGLLSLLLAPVMLLVLPANPVGDILWMLYRLLFRIEVKGLEHLPRPGEAALITPNHLSWLDAGLVMAIAEHRPLFVVDAQVARLWWVRPALRLVSWLPVDSAGPQSLKTMIAAVSAGNAMVIFPEGRLSVTGSLMEILPGTGTVADKAHAVVVPVHHQGLERTPFSRLDRSQTRRSLLPKVRVTVFPARPLEVADDLVGRARRLALTEALRDAMEEAVYLDRLSDDTLFEAVARAARRHGMGRLATQDPVSGALSYRKLLAGIDVLGGKISLGTEKREIVGLLLPTSNAAAVCLLGLSSYGRTAAMMNATAGLRGLRAAIQAARIRTVVTSRTFVAKARLSQVIDDLHQDVRVIYLEDVRATVTRRDRISGLLRAMFHTATPRVACAADDQAVVVFTSGSSGTPKGVVLSHRNLLSNVAQVAGRIGFGRDDKVLNALPMFHAFGLMGGFLLPVINGIPVFLYPSPLHYSTVPVIAYNWNATAIFGTSVFYNGYARRATPSAFRSLRLVVAGAARVAPAVRELWMEKFGLRILEGYGVTECSPVVAVNTPASNRSGTVGRLLPGMQMRLEHIPGRDDAGRLVVQGPNVMLGYLKADQPGVLQRPQDGWYDTGDIVSLDQAGHLRIHGRLTRTARPGGEMVSLEAIEDIAADLWRDAMSVAVTVPDPRKDERVVLLTDKTGAVRDDFVARARSLGAPEVMLPAEVRVLGKLPLLGAGKPDYMAATRLVLEDHPLKVDRV</sequence>
<dbReference type="InterPro" id="IPR020845">
    <property type="entry name" value="AMP-binding_CS"/>
</dbReference>
<dbReference type="Gene3D" id="3.40.50.12780">
    <property type="entry name" value="N-terminal domain of ligase-like"/>
    <property type="match status" value="1"/>
</dbReference>
<dbReference type="InterPro" id="IPR000873">
    <property type="entry name" value="AMP-dep_synth/lig_dom"/>
</dbReference>
<keyword evidence="3 6" id="KW-0812">Transmembrane</keyword>
<dbReference type="PANTHER" id="PTHR43201">
    <property type="entry name" value="ACYL-COA SYNTHETASE"/>
    <property type="match status" value="1"/>
</dbReference>
<feature type="transmembrane region" description="Helical" evidence="6">
    <location>
        <begin position="283"/>
        <end position="303"/>
    </location>
</feature>
<dbReference type="InterPro" id="IPR011701">
    <property type="entry name" value="MFS"/>
</dbReference>
<evidence type="ECO:0000313" key="9">
    <source>
        <dbReference type="Proteomes" id="UP000305654"/>
    </source>
</evidence>
<feature type="transmembrane region" description="Helical" evidence="6">
    <location>
        <begin position="32"/>
        <end position="65"/>
    </location>
</feature>
<keyword evidence="5 6" id="KW-0472">Membrane</keyword>
<evidence type="ECO:0000256" key="2">
    <source>
        <dbReference type="ARBA" id="ARBA00022598"/>
    </source>
</evidence>
<feature type="transmembrane region" description="Helical" evidence="6">
    <location>
        <begin position="315"/>
        <end position="334"/>
    </location>
</feature>
<feature type="transmembrane region" description="Helical" evidence="6">
    <location>
        <begin position="224"/>
        <end position="246"/>
    </location>
</feature>
<dbReference type="GO" id="GO:0016746">
    <property type="term" value="F:acyltransferase activity"/>
    <property type="evidence" value="ECO:0007669"/>
    <property type="project" value="UniProtKB-KW"/>
</dbReference>
<dbReference type="PANTHER" id="PTHR43201:SF5">
    <property type="entry name" value="MEDIUM-CHAIN ACYL-COA LIGASE ACSF2, MITOCHONDRIAL"/>
    <property type="match status" value="1"/>
</dbReference>
<keyword evidence="8" id="KW-0012">Acyltransferase</keyword>
<dbReference type="GO" id="GO:0006631">
    <property type="term" value="P:fatty acid metabolic process"/>
    <property type="evidence" value="ECO:0007669"/>
    <property type="project" value="TreeGrafter"/>
</dbReference>
<organism evidence="8 9">
    <name type="scientific">Lichenicoccus roseus</name>
    <dbReference type="NCBI Taxonomy" id="2683649"/>
    <lineage>
        <taxon>Bacteria</taxon>
        <taxon>Pseudomonadati</taxon>
        <taxon>Pseudomonadota</taxon>
        <taxon>Alphaproteobacteria</taxon>
        <taxon>Acetobacterales</taxon>
        <taxon>Acetobacteraceae</taxon>
        <taxon>Lichenicoccus</taxon>
    </lineage>
</organism>
<keyword evidence="2" id="KW-0436">Ligase</keyword>
<dbReference type="SUPFAM" id="SSF103473">
    <property type="entry name" value="MFS general substrate transporter"/>
    <property type="match status" value="1"/>
</dbReference>
<feature type="transmembrane region" description="Helical" evidence="6">
    <location>
        <begin position="138"/>
        <end position="161"/>
    </location>
</feature>
<protein>
    <submittedName>
        <fullName evidence="8">Acyl-[ACP]--phospholipid O-acyltransferase</fullName>
    </submittedName>
</protein>
<dbReference type="GO" id="GO:0031956">
    <property type="term" value="F:medium-chain fatty acid-CoA ligase activity"/>
    <property type="evidence" value="ECO:0007669"/>
    <property type="project" value="TreeGrafter"/>
</dbReference>
<comment type="caution">
    <text evidence="8">The sequence shown here is derived from an EMBL/GenBank/DDBJ whole genome shotgun (WGS) entry which is preliminary data.</text>
</comment>
<dbReference type="SUPFAM" id="SSF56801">
    <property type="entry name" value="Acetyl-CoA synthetase-like"/>
    <property type="match status" value="1"/>
</dbReference>
<proteinExistence type="inferred from homology"/>
<gene>
    <name evidence="8" type="ORF">FE263_20880</name>
</gene>
<dbReference type="InterPro" id="IPR045851">
    <property type="entry name" value="AMP-bd_C_sf"/>
</dbReference>
<dbReference type="Pfam" id="PF07690">
    <property type="entry name" value="MFS_1"/>
    <property type="match status" value="1"/>
</dbReference>
<feature type="transmembrane region" description="Helical" evidence="6">
    <location>
        <begin position="258"/>
        <end position="276"/>
    </location>
</feature>
<feature type="transmembrane region" description="Helical" evidence="6">
    <location>
        <begin position="168"/>
        <end position="188"/>
    </location>
</feature>
<feature type="transmembrane region" description="Helical" evidence="6">
    <location>
        <begin position="861"/>
        <end position="880"/>
    </location>
</feature>
<evidence type="ECO:0000259" key="7">
    <source>
        <dbReference type="SMART" id="SM00563"/>
    </source>
</evidence>
<dbReference type="Pfam" id="PF01553">
    <property type="entry name" value="Acyltransferase"/>
    <property type="match status" value="1"/>
</dbReference>
<dbReference type="Gene3D" id="3.30.300.30">
    <property type="match status" value="1"/>
</dbReference>
<dbReference type="GO" id="GO:0022857">
    <property type="term" value="F:transmembrane transporter activity"/>
    <property type="evidence" value="ECO:0007669"/>
    <property type="project" value="InterPro"/>
</dbReference>
<evidence type="ECO:0000256" key="4">
    <source>
        <dbReference type="ARBA" id="ARBA00022989"/>
    </source>
</evidence>
<evidence type="ECO:0000313" key="8">
    <source>
        <dbReference type="EMBL" id="TLU70648.1"/>
    </source>
</evidence>
<dbReference type="CDD" id="cd06173">
    <property type="entry name" value="MFS_MefA_like"/>
    <property type="match status" value="1"/>
</dbReference>
<dbReference type="SMART" id="SM00563">
    <property type="entry name" value="PlsC"/>
    <property type="match status" value="1"/>
</dbReference>
<dbReference type="OrthoDB" id="9803968at2"/>
<feature type="transmembrane region" description="Helical" evidence="6">
    <location>
        <begin position="382"/>
        <end position="403"/>
    </location>
</feature>
<dbReference type="PROSITE" id="PS00455">
    <property type="entry name" value="AMP_BINDING"/>
    <property type="match status" value="1"/>
</dbReference>
<dbReference type="Gene3D" id="1.20.1250.20">
    <property type="entry name" value="MFS general substrate transporter like domains"/>
    <property type="match status" value="1"/>
</dbReference>
<feature type="transmembrane region" description="Helical" evidence="6">
    <location>
        <begin position="86"/>
        <end position="118"/>
    </location>
</feature>
<feature type="domain" description="Phospholipid/glycerol acyltransferase" evidence="7">
    <location>
        <begin position="437"/>
        <end position="547"/>
    </location>
</feature>
<accession>A0A5R9J8V4</accession>
<comment type="similarity">
    <text evidence="1">Belongs to the ATP-dependent AMP-binding enzyme family.</text>
</comment>
<keyword evidence="9" id="KW-1185">Reference proteome</keyword>
<feature type="transmembrane region" description="Helical" evidence="6">
    <location>
        <begin position="820"/>
        <end position="841"/>
    </location>
</feature>
<keyword evidence="4 6" id="KW-1133">Transmembrane helix</keyword>
<evidence type="ECO:0000256" key="3">
    <source>
        <dbReference type="ARBA" id="ARBA00022692"/>
    </source>
</evidence>
<dbReference type="EMBL" id="VCDI01000012">
    <property type="protein sequence ID" value="TLU70648.1"/>
    <property type="molecule type" value="Genomic_DNA"/>
</dbReference>
<feature type="transmembrane region" description="Helical" evidence="6">
    <location>
        <begin position="355"/>
        <end position="376"/>
    </location>
</feature>
<dbReference type="Pfam" id="PF00501">
    <property type="entry name" value="AMP-binding"/>
    <property type="match status" value="1"/>
</dbReference>
<dbReference type="AlphaFoldDB" id="A0A5R9J8V4"/>
<dbReference type="InterPro" id="IPR036259">
    <property type="entry name" value="MFS_trans_sf"/>
</dbReference>
<dbReference type="InterPro" id="IPR042099">
    <property type="entry name" value="ANL_N_sf"/>
</dbReference>
<dbReference type="Proteomes" id="UP000305654">
    <property type="component" value="Unassembled WGS sequence"/>
</dbReference>
<keyword evidence="8" id="KW-0808">Transferase</keyword>
<evidence type="ECO:0000256" key="5">
    <source>
        <dbReference type="ARBA" id="ARBA00023136"/>
    </source>
</evidence>
<name>A0A5R9J8V4_9PROT</name>
<evidence type="ECO:0000256" key="1">
    <source>
        <dbReference type="ARBA" id="ARBA00006432"/>
    </source>
</evidence>
<evidence type="ECO:0000256" key="6">
    <source>
        <dbReference type="SAM" id="Phobius"/>
    </source>
</evidence>
<dbReference type="RefSeq" id="WP_138327982.1">
    <property type="nucleotide sequence ID" value="NZ_VCDI01000012.1"/>
</dbReference>
<dbReference type="InterPro" id="IPR002123">
    <property type="entry name" value="Plipid/glycerol_acylTrfase"/>
</dbReference>